<dbReference type="Gene3D" id="3.40.50.2020">
    <property type="match status" value="1"/>
</dbReference>
<evidence type="ECO:0000256" key="14">
    <source>
        <dbReference type="ARBA" id="ARBA00079807"/>
    </source>
</evidence>
<dbReference type="PATRIC" id="fig|1246955.3.peg.608"/>
<keyword evidence="5 15" id="KW-0328">Glycosyltransferase</keyword>
<dbReference type="InterPro" id="IPR000836">
    <property type="entry name" value="PRTase_dom"/>
</dbReference>
<evidence type="ECO:0000256" key="5">
    <source>
        <dbReference type="ARBA" id="ARBA00022676"/>
    </source>
</evidence>
<evidence type="ECO:0000256" key="3">
    <source>
        <dbReference type="ARBA" id="ARBA00011894"/>
    </source>
</evidence>
<keyword evidence="4 15" id="KW-0021">Allosteric enzyme</keyword>
<evidence type="ECO:0000256" key="12">
    <source>
        <dbReference type="ARBA" id="ARBA00056901"/>
    </source>
</evidence>
<gene>
    <name evidence="17" type="primary">MCYN0673</name>
    <name evidence="15" type="synonym">upp</name>
    <name evidence="17" type="ordered locus">MCYN_0673</name>
</gene>
<feature type="domain" description="Phosphoribosyltransferase" evidence="16">
    <location>
        <begin position="12"/>
        <end position="214"/>
    </location>
</feature>
<keyword evidence="6 15" id="KW-0808">Transferase</keyword>
<evidence type="ECO:0000313" key="18">
    <source>
        <dbReference type="Proteomes" id="UP000010466"/>
    </source>
</evidence>
<dbReference type="EMBL" id="HF559394">
    <property type="protein sequence ID" value="CCP24405.1"/>
    <property type="molecule type" value="Genomic_DNA"/>
</dbReference>
<feature type="binding site" evidence="15">
    <location>
        <begin position="205"/>
        <end position="207"/>
    </location>
    <ligand>
        <name>uracil</name>
        <dbReference type="ChEBI" id="CHEBI:17568"/>
    </ligand>
</feature>
<feature type="binding site" evidence="15">
    <location>
        <position position="206"/>
    </location>
    <ligand>
        <name>5-phospho-alpha-D-ribose 1-diphosphate</name>
        <dbReference type="ChEBI" id="CHEBI:58017"/>
    </ligand>
</feature>
<evidence type="ECO:0000256" key="15">
    <source>
        <dbReference type="HAMAP-Rule" id="MF_01218"/>
    </source>
</evidence>
<protein>
    <recommendedName>
        <fullName evidence="13 15">Uracil phosphoribosyltransferase</fullName>
        <ecNumber evidence="3 15">2.4.2.9</ecNumber>
    </recommendedName>
    <alternativeName>
        <fullName evidence="10 15">UMP pyrophosphorylase</fullName>
    </alternativeName>
    <alternativeName>
        <fullName evidence="14 15">UPRTase</fullName>
    </alternativeName>
</protein>
<feature type="binding site" evidence="15">
    <location>
        <position position="84"/>
    </location>
    <ligand>
        <name>5-phospho-alpha-D-ribose 1-diphosphate</name>
        <dbReference type="ChEBI" id="CHEBI:58017"/>
    </ligand>
</feature>
<comment type="pathway">
    <text evidence="1 15">Pyrimidine metabolism; UMP biosynthesis via salvage pathway; UMP from uracil: step 1/1.</text>
</comment>
<evidence type="ECO:0000256" key="6">
    <source>
        <dbReference type="ARBA" id="ARBA00022679"/>
    </source>
</evidence>
<proteinExistence type="inferred from homology"/>
<dbReference type="SUPFAM" id="SSF53271">
    <property type="entry name" value="PRTase-like"/>
    <property type="match status" value="1"/>
</dbReference>
<dbReference type="InterPro" id="IPR029057">
    <property type="entry name" value="PRTase-like"/>
</dbReference>
<dbReference type="GO" id="GO:0005737">
    <property type="term" value="C:cytoplasm"/>
    <property type="evidence" value="ECO:0007669"/>
    <property type="project" value="UniProtKB-ARBA"/>
</dbReference>
<keyword evidence="9 15" id="KW-0342">GTP-binding</keyword>
<keyword evidence="8 15" id="KW-0460">Magnesium</keyword>
<dbReference type="Proteomes" id="UP000010466">
    <property type="component" value="Chromosome"/>
</dbReference>
<keyword evidence="18" id="KW-1185">Reference proteome</keyword>
<dbReference type="HOGENOM" id="CLU_067096_2_2_14"/>
<dbReference type="GO" id="GO:0000287">
    <property type="term" value="F:magnesium ion binding"/>
    <property type="evidence" value="ECO:0007669"/>
    <property type="project" value="UniProtKB-UniRule"/>
</dbReference>
<dbReference type="AlphaFoldDB" id="L0RY12"/>
<dbReference type="eggNOG" id="COG0035">
    <property type="taxonomic scope" value="Bacteria"/>
</dbReference>
<dbReference type="HAMAP" id="MF_01218_B">
    <property type="entry name" value="Upp_B"/>
    <property type="match status" value="1"/>
</dbReference>
<comment type="activity regulation">
    <text evidence="15">Allosterically activated by GTP.</text>
</comment>
<dbReference type="CDD" id="cd06223">
    <property type="entry name" value="PRTases_typeI"/>
    <property type="match status" value="1"/>
</dbReference>
<sequence length="215" mass="24116">MLPLGEKMLKIIKHPLIDIKLTKMRDLNCNHNEFRRNLNEIASLMVYEIMRDYEPKTHIVTTPLNQVFHGKAFDKEIVLVPILRAGLGMTDGLLNLVPEARVGHIGMYRDEETLTPKDYFYKIPNVAKDSLLIVVDPMLATGNSAVDAIHHLKRDGFTNIKLVCLVGVKEGVTNVEKNFGSNFEIYLAALDQNLNNVGYIEPGLGDAGDRIFGTK</sequence>
<dbReference type="STRING" id="1246955.MCYN_0673"/>
<comment type="function">
    <text evidence="12 15">Catalyzes the conversion of uracil and 5-phospho-alpha-D-ribose 1-diphosphate (PRPP) to UMP and diphosphate.</text>
</comment>
<dbReference type="PANTHER" id="PTHR32315">
    <property type="entry name" value="ADENINE PHOSPHORIBOSYLTRANSFERASE"/>
    <property type="match status" value="1"/>
</dbReference>
<keyword evidence="7 15" id="KW-0547">Nucleotide-binding</keyword>
<feature type="binding site" evidence="15">
    <location>
        <begin position="136"/>
        <end position="144"/>
    </location>
    <ligand>
        <name>5-phospho-alpha-D-ribose 1-diphosphate</name>
        <dbReference type="ChEBI" id="CHEBI:58017"/>
    </ligand>
</feature>
<evidence type="ECO:0000256" key="4">
    <source>
        <dbReference type="ARBA" id="ARBA00022533"/>
    </source>
</evidence>
<dbReference type="GO" id="GO:0044206">
    <property type="term" value="P:UMP salvage"/>
    <property type="evidence" value="ECO:0007669"/>
    <property type="project" value="UniProtKB-UniRule"/>
</dbReference>
<dbReference type="NCBIfam" id="TIGR01091">
    <property type="entry name" value="upp"/>
    <property type="match status" value="1"/>
</dbReference>
<evidence type="ECO:0000259" key="16">
    <source>
        <dbReference type="Pfam" id="PF14681"/>
    </source>
</evidence>
<accession>L0RY12</accession>
<evidence type="ECO:0000256" key="10">
    <source>
        <dbReference type="ARBA" id="ARBA00031082"/>
    </source>
</evidence>
<dbReference type="GO" id="GO:0004845">
    <property type="term" value="F:uracil phosphoribosyltransferase activity"/>
    <property type="evidence" value="ECO:0007669"/>
    <property type="project" value="UniProtKB-UniRule"/>
</dbReference>
<feature type="binding site" evidence="15">
    <location>
        <position position="200"/>
    </location>
    <ligand>
        <name>uracil</name>
        <dbReference type="ChEBI" id="CHEBI:17568"/>
    </ligand>
</feature>
<dbReference type="Pfam" id="PF14681">
    <property type="entry name" value="UPRTase"/>
    <property type="match status" value="1"/>
</dbReference>
<evidence type="ECO:0000256" key="2">
    <source>
        <dbReference type="ARBA" id="ARBA00009516"/>
    </source>
</evidence>
<reference evidence="18" key="1">
    <citation type="journal article" date="2013" name="Genome Announc.">
        <title>Complete genome sequence of Mycoplasma cynos strain C142.</title>
        <authorList>
            <person name="Walker C.A."/>
            <person name="Mannering S.A."/>
            <person name="Shields S."/>
            <person name="Blake D.P."/>
            <person name="Brownlie J."/>
        </authorList>
    </citation>
    <scope>NUCLEOTIDE SEQUENCE [LARGE SCALE GENOMIC DNA]</scope>
    <source>
        <strain evidence="18">C142</strain>
    </source>
</reference>
<evidence type="ECO:0000313" key="17">
    <source>
        <dbReference type="EMBL" id="CCP24405.1"/>
    </source>
</evidence>
<dbReference type="NCBIfam" id="NF001097">
    <property type="entry name" value="PRK00129.1"/>
    <property type="match status" value="1"/>
</dbReference>
<dbReference type="InterPro" id="IPR005765">
    <property type="entry name" value="UPRT"/>
</dbReference>
<evidence type="ECO:0000256" key="9">
    <source>
        <dbReference type="ARBA" id="ARBA00023134"/>
    </source>
</evidence>
<dbReference type="InterPro" id="IPR050054">
    <property type="entry name" value="UPRTase/APRTase"/>
</dbReference>
<evidence type="ECO:0000256" key="13">
    <source>
        <dbReference type="ARBA" id="ARBA00072146"/>
    </source>
</evidence>
<evidence type="ECO:0000256" key="1">
    <source>
        <dbReference type="ARBA" id="ARBA00005180"/>
    </source>
</evidence>
<comment type="cofactor">
    <cofactor evidence="15">
        <name>Mg(2+)</name>
        <dbReference type="ChEBI" id="CHEBI:18420"/>
    </cofactor>
    <text evidence="15">Binds 1 Mg(2+) ion per subunit. The magnesium is bound as Mg-PRPP.</text>
</comment>
<dbReference type="KEGG" id="mcy:MCYN_0673"/>
<dbReference type="EC" id="2.4.2.9" evidence="3 15"/>
<dbReference type="PANTHER" id="PTHR32315:SF4">
    <property type="entry name" value="URACIL PHOSPHORIBOSYLTRANSFERASE, CHLOROPLASTIC"/>
    <property type="match status" value="1"/>
</dbReference>
<comment type="catalytic activity">
    <reaction evidence="11 15">
        <text>UMP + diphosphate = 5-phospho-alpha-D-ribose 1-diphosphate + uracil</text>
        <dbReference type="Rhea" id="RHEA:13017"/>
        <dbReference type="ChEBI" id="CHEBI:17568"/>
        <dbReference type="ChEBI" id="CHEBI:33019"/>
        <dbReference type="ChEBI" id="CHEBI:57865"/>
        <dbReference type="ChEBI" id="CHEBI:58017"/>
        <dbReference type="EC" id="2.4.2.9"/>
    </reaction>
</comment>
<evidence type="ECO:0000256" key="11">
    <source>
        <dbReference type="ARBA" id="ARBA00052919"/>
    </source>
</evidence>
<dbReference type="FunFam" id="3.40.50.2020:FF:000003">
    <property type="entry name" value="Uracil phosphoribosyltransferase"/>
    <property type="match status" value="1"/>
</dbReference>
<evidence type="ECO:0000256" key="7">
    <source>
        <dbReference type="ARBA" id="ARBA00022741"/>
    </source>
</evidence>
<comment type="similarity">
    <text evidence="2 15">Belongs to the UPRTase family.</text>
</comment>
<feature type="binding site" evidence="15">
    <location>
        <position position="109"/>
    </location>
    <ligand>
        <name>5-phospho-alpha-D-ribose 1-diphosphate</name>
        <dbReference type="ChEBI" id="CHEBI:58017"/>
    </ligand>
</feature>
<dbReference type="GO" id="GO:0005525">
    <property type="term" value="F:GTP binding"/>
    <property type="evidence" value="ECO:0007669"/>
    <property type="project" value="UniProtKB-KW"/>
</dbReference>
<dbReference type="InterPro" id="IPR034332">
    <property type="entry name" value="Upp_B"/>
</dbReference>
<dbReference type="UniPathway" id="UPA00574">
    <property type="reaction ID" value="UER00636"/>
</dbReference>
<dbReference type="GO" id="GO:0006223">
    <property type="term" value="P:uracil salvage"/>
    <property type="evidence" value="ECO:0007669"/>
    <property type="project" value="InterPro"/>
</dbReference>
<name>L0RY12_MYCC1</name>
<organism evidence="17 18">
    <name type="scientific">Mycoplasmopsis cynos (strain C142)</name>
    <name type="common">Mycoplasma cynos</name>
    <dbReference type="NCBI Taxonomy" id="1246955"/>
    <lineage>
        <taxon>Bacteria</taxon>
        <taxon>Bacillati</taxon>
        <taxon>Mycoplasmatota</taxon>
        <taxon>Mycoplasmoidales</taxon>
        <taxon>Metamycoplasmataceae</taxon>
        <taxon>Mycoplasmopsis</taxon>
    </lineage>
</organism>
<evidence type="ECO:0000256" key="8">
    <source>
        <dbReference type="ARBA" id="ARBA00022842"/>
    </source>
</evidence>